<keyword evidence="1" id="KW-1133">Transmembrane helix</keyword>
<dbReference type="KEGG" id="nps:KRR39_00835"/>
<gene>
    <name evidence="2" type="ORF">KRR39_00835</name>
</gene>
<protein>
    <submittedName>
        <fullName evidence="2">Prepilin-type N-terminal cleavage/methylation domain-containing protein</fullName>
    </submittedName>
</protein>
<dbReference type="Pfam" id="PF07963">
    <property type="entry name" value="N_methyl"/>
    <property type="match status" value="1"/>
</dbReference>
<evidence type="ECO:0000313" key="3">
    <source>
        <dbReference type="Proteomes" id="UP000683575"/>
    </source>
</evidence>
<name>A0A975T051_9ACTN</name>
<dbReference type="EMBL" id="CP077062">
    <property type="protein sequence ID" value="QWZ08454.1"/>
    <property type="molecule type" value="Genomic_DNA"/>
</dbReference>
<feature type="transmembrane region" description="Helical" evidence="1">
    <location>
        <begin position="20"/>
        <end position="44"/>
    </location>
</feature>
<dbReference type="Proteomes" id="UP000683575">
    <property type="component" value="Chromosome"/>
</dbReference>
<dbReference type="NCBIfam" id="TIGR02532">
    <property type="entry name" value="IV_pilin_GFxxxE"/>
    <property type="match status" value="1"/>
</dbReference>
<accession>A0A975T051</accession>
<sequence length="219" mass="23100">MRVNLRRACRERGDDGFTLIELVISVALLGIVSAALFGIVLQYAKTTRDTGARLTESTDQQFISTYWQDDVSSLGRRTFTPATGTFSTDQSVFVGSAGPGGCGSSVGSVAVALAWNEFAVGVAPAADPWVSTPHQVAYVTVPNGSRFLLRRVRCKGGVAVGLPLTVAHNLTGTPTIGCDTTCGAATPPNRVSMTFTVKDKAHLASQGYTTTVSADRRQQ</sequence>
<dbReference type="InterPro" id="IPR012902">
    <property type="entry name" value="N_methyl_site"/>
</dbReference>
<evidence type="ECO:0000256" key="1">
    <source>
        <dbReference type="SAM" id="Phobius"/>
    </source>
</evidence>
<dbReference type="RefSeq" id="WP_216939944.1">
    <property type="nucleotide sequence ID" value="NZ_CP077062.1"/>
</dbReference>
<keyword evidence="3" id="KW-1185">Reference proteome</keyword>
<reference evidence="2" key="1">
    <citation type="submission" date="2021-06" db="EMBL/GenBank/DDBJ databases">
        <title>Complete genome sequence of Nocardioides sp. G188.</title>
        <authorList>
            <person name="Im W.-T."/>
        </authorList>
    </citation>
    <scope>NUCLEOTIDE SEQUENCE</scope>
    <source>
        <strain evidence="2">G188</strain>
    </source>
</reference>
<organism evidence="2 3">
    <name type="scientific">Nocardioides panacis</name>
    <dbReference type="NCBI Taxonomy" id="2849501"/>
    <lineage>
        <taxon>Bacteria</taxon>
        <taxon>Bacillati</taxon>
        <taxon>Actinomycetota</taxon>
        <taxon>Actinomycetes</taxon>
        <taxon>Propionibacteriales</taxon>
        <taxon>Nocardioidaceae</taxon>
        <taxon>Nocardioides</taxon>
    </lineage>
</organism>
<proteinExistence type="predicted"/>
<dbReference type="AlphaFoldDB" id="A0A975T051"/>
<keyword evidence="1" id="KW-0472">Membrane</keyword>
<keyword evidence="1" id="KW-0812">Transmembrane</keyword>
<evidence type="ECO:0000313" key="2">
    <source>
        <dbReference type="EMBL" id="QWZ08454.1"/>
    </source>
</evidence>